<dbReference type="Proteomes" id="UP000517759">
    <property type="component" value="Unassembled WGS sequence"/>
</dbReference>
<evidence type="ECO:0000313" key="5">
    <source>
        <dbReference type="Proteomes" id="UP001156881"/>
    </source>
</evidence>
<evidence type="ECO:0008006" key="6">
    <source>
        <dbReference type="Google" id="ProtNLM"/>
    </source>
</evidence>
<evidence type="ECO:0000313" key="3">
    <source>
        <dbReference type="EMBL" id="MBB3900831.1"/>
    </source>
</evidence>
<reference evidence="5" key="2">
    <citation type="journal article" date="2019" name="Int. J. Syst. Evol. Microbiol.">
        <title>The Global Catalogue of Microorganisms (GCM) 10K type strain sequencing project: providing services to taxonomists for standard genome sequencing and annotation.</title>
        <authorList>
            <consortium name="The Broad Institute Genomics Platform"/>
            <consortium name="The Broad Institute Genome Sequencing Center for Infectious Disease"/>
            <person name="Wu L."/>
            <person name="Ma J."/>
        </authorList>
    </citation>
    <scope>NUCLEOTIDE SEQUENCE [LARGE SCALE GENOMIC DNA]</scope>
    <source>
        <strain evidence="5">NBRC 107710</strain>
    </source>
</reference>
<dbReference type="RefSeq" id="WP_183501617.1">
    <property type="nucleotide sequence ID" value="NZ_BSPG01000032.1"/>
</dbReference>
<dbReference type="Pfam" id="PF06532">
    <property type="entry name" value="NrsF"/>
    <property type="match status" value="1"/>
</dbReference>
<dbReference type="InterPro" id="IPR009495">
    <property type="entry name" value="NrsF"/>
</dbReference>
<evidence type="ECO:0000313" key="2">
    <source>
        <dbReference type="EMBL" id="GLS46053.1"/>
    </source>
</evidence>
<reference evidence="2" key="4">
    <citation type="submission" date="2023-01" db="EMBL/GenBank/DDBJ databases">
        <title>Draft genome sequence of Methylobacterium brachythecii strain NBRC 107710.</title>
        <authorList>
            <person name="Sun Q."/>
            <person name="Mori K."/>
        </authorList>
    </citation>
    <scope>NUCLEOTIDE SEQUENCE</scope>
    <source>
        <strain evidence="2">NBRC 107710</strain>
    </source>
</reference>
<gene>
    <name evidence="2" type="ORF">GCM10007884_40440</name>
    <name evidence="3" type="ORF">GGR33_000311</name>
</gene>
<accession>A0A7W6F5F0</accession>
<keyword evidence="5" id="KW-1185">Reference proteome</keyword>
<dbReference type="EMBL" id="BSPG01000032">
    <property type="protein sequence ID" value="GLS46053.1"/>
    <property type="molecule type" value="Genomic_DNA"/>
</dbReference>
<feature type="transmembrane region" description="Helical" evidence="1">
    <location>
        <begin position="158"/>
        <end position="176"/>
    </location>
</feature>
<keyword evidence="1" id="KW-1133">Transmembrane helix</keyword>
<proteinExistence type="predicted"/>
<feature type="transmembrane region" description="Helical" evidence="1">
    <location>
        <begin position="188"/>
        <end position="210"/>
    </location>
</feature>
<comment type="caution">
    <text evidence="3">The sequence shown here is derived from an EMBL/GenBank/DDBJ whole genome shotgun (WGS) entry which is preliminary data.</text>
</comment>
<evidence type="ECO:0000256" key="1">
    <source>
        <dbReference type="SAM" id="Phobius"/>
    </source>
</evidence>
<feature type="transmembrane region" description="Helical" evidence="1">
    <location>
        <begin position="57"/>
        <end position="79"/>
    </location>
</feature>
<protein>
    <recommendedName>
        <fullName evidence="6">DUF1109 domain-containing protein</fullName>
    </recommendedName>
</protein>
<reference evidence="3 4" key="3">
    <citation type="submission" date="2020-08" db="EMBL/GenBank/DDBJ databases">
        <title>Genomic Encyclopedia of Type Strains, Phase IV (KMG-IV): sequencing the most valuable type-strain genomes for metagenomic binning, comparative biology and taxonomic classification.</title>
        <authorList>
            <person name="Goeker M."/>
        </authorList>
    </citation>
    <scope>NUCLEOTIDE SEQUENCE [LARGE SCALE GENOMIC DNA]</scope>
    <source>
        <strain evidence="3 4">DSM 24105</strain>
    </source>
</reference>
<reference evidence="2" key="1">
    <citation type="journal article" date="2014" name="Int. J. Syst. Evol. Microbiol.">
        <title>Complete genome of a new Firmicutes species belonging to the dominant human colonic microbiota ('Ruminococcus bicirculans') reveals two chromosomes and a selective capacity to utilize plant glucans.</title>
        <authorList>
            <consortium name="NISC Comparative Sequencing Program"/>
            <person name="Wegmann U."/>
            <person name="Louis P."/>
            <person name="Goesmann A."/>
            <person name="Henrissat B."/>
            <person name="Duncan S.H."/>
            <person name="Flint H.J."/>
        </authorList>
    </citation>
    <scope>NUCLEOTIDE SEQUENCE</scope>
    <source>
        <strain evidence="2">NBRC 107710</strain>
    </source>
</reference>
<dbReference type="Proteomes" id="UP001156881">
    <property type="component" value="Unassembled WGS sequence"/>
</dbReference>
<evidence type="ECO:0000313" key="4">
    <source>
        <dbReference type="Proteomes" id="UP000517759"/>
    </source>
</evidence>
<feature type="transmembrane region" description="Helical" evidence="1">
    <location>
        <begin position="126"/>
        <end position="146"/>
    </location>
</feature>
<feature type="transmembrane region" description="Helical" evidence="1">
    <location>
        <begin position="91"/>
        <end position="114"/>
    </location>
</feature>
<name>A0A7W6F5F0_9HYPH</name>
<dbReference type="AlphaFoldDB" id="A0A7W6F5F0"/>
<dbReference type="EMBL" id="JACIDN010000001">
    <property type="protein sequence ID" value="MBB3900831.1"/>
    <property type="molecule type" value="Genomic_DNA"/>
</dbReference>
<organism evidence="3 4">
    <name type="scientific">Methylobacterium brachythecii</name>
    <dbReference type="NCBI Taxonomy" id="1176177"/>
    <lineage>
        <taxon>Bacteria</taxon>
        <taxon>Pseudomonadati</taxon>
        <taxon>Pseudomonadota</taxon>
        <taxon>Alphaproteobacteria</taxon>
        <taxon>Hyphomicrobiales</taxon>
        <taxon>Methylobacteriaceae</taxon>
        <taxon>Methylobacterium</taxon>
    </lineage>
</organism>
<keyword evidence="1" id="KW-0472">Membrane</keyword>
<sequence>MSNLDLLVDSLSADLRPVRPLAPPSMRTLGWFAAVLGLGAIMMPFADLHAVAERLHVPDLCVAAIGAVLTALCASFAAFQTSVPGRSRLWALLPLPPLALWIGASSLGCLRAWIAPGSDIPDGAEIRGCMTFLVSVSLPLSVLLVLMLRRAAPMRPNLTACLAGLATAAAAAALLVPFHPHDATASDLAMHAVAVSIIIALNGLAGGRLLDRGALRI</sequence>
<feature type="transmembrane region" description="Helical" evidence="1">
    <location>
        <begin position="29"/>
        <end position="51"/>
    </location>
</feature>
<keyword evidence="1" id="KW-0812">Transmembrane</keyword>